<dbReference type="Proteomes" id="UP000195947">
    <property type="component" value="Unassembled WGS sequence"/>
</dbReference>
<evidence type="ECO:0000313" key="5">
    <source>
        <dbReference type="Proteomes" id="UP000199686"/>
    </source>
</evidence>
<feature type="domain" description="GmrSD restriction endonucleases N-terminal" evidence="1">
    <location>
        <begin position="56"/>
        <end position="191"/>
    </location>
</feature>
<evidence type="ECO:0000313" key="3">
    <source>
        <dbReference type="EMBL" id="SFI09163.1"/>
    </source>
</evidence>
<dbReference type="Pfam" id="PF03235">
    <property type="entry name" value="GmrSD_N"/>
    <property type="match status" value="1"/>
</dbReference>
<dbReference type="EMBL" id="FOQC01000048">
    <property type="protein sequence ID" value="SFI09163.1"/>
    <property type="molecule type" value="Genomic_DNA"/>
</dbReference>
<proteinExistence type="predicted"/>
<dbReference type="EMBL" id="FJMZ01000019">
    <property type="protein sequence ID" value="SBO15728.1"/>
    <property type="molecule type" value="Genomic_DNA"/>
</dbReference>
<dbReference type="AlphaFoldDB" id="A0AB38BKK9"/>
<evidence type="ECO:0000313" key="2">
    <source>
        <dbReference type="EMBL" id="SBO15728.1"/>
    </source>
</evidence>
<comment type="caution">
    <text evidence="3">The sequence shown here is derived from an EMBL/GenBank/DDBJ whole genome shotgun (WGS) entry which is preliminary data.</text>
</comment>
<dbReference type="Proteomes" id="UP000199686">
    <property type="component" value="Unassembled WGS sequence"/>
</dbReference>
<keyword evidence="4" id="KW-1185">Reference proteome</keyword>
<reference evidence="2 4" key="1">
    <citation type="submission" date="2016-02" db="EMBL/GenBank/DDBJ databases">
        <authorList>
            <person name="Strepis N."/>
        </authorList>
    </citation>
    <scope>NUCLEOTIDE SEQUENCE [LARGE SCALE GENOMIC DNA]</scope>
    <source>
        <strain evidence="2">Trichococcus flocculiformis</strain>
    </source>
</reference>
<organism evidence="3 5">
    <name type="scientific">Trichococcus flocculiformis</name>
    <dbReference type="NCBI Taxonomy" id="82803"/>
    <lineage>
        <taxon>Bacteria</taxon>
        <taxon>Bacillati</taxon>
        <taxon>Bacillota</taxon>
        <taxon>Bacilli</taxon>
        <taxon>Lactobacillales</taxon>
        <taxon>Carnobacteriaceae</taxon>
        <taxon>Trichococcus</taxon>
    </lineage>
</organism>
<protein>
    <recommendedName>
        <fullName evidence="1">GmrSD restriction endonucleases N-terminal domain-containing protein</fullName>
    </recommendedName>
</protein>
<dbReference type="PANTHER" id="PTHR39639">
    <property type="entry name" value="CHROMOSOME 16, WHOLE GENOME SHOTGUN SEQUENCE"/>
    <property type="match status" value="1"/>
</dbReference>
<name>A0AB38BKK9_9LACT</name>
<dbReference type="InterPro" id="IPR004919">
    <property type="entry name" value="GmrSD_N"/>
</dbReference>
<dbReference type="PANTHER" id="PTHR39639:SF1">
    <property type="entry name" value="DUF262 DOMAIN-CONTAINING PROTEIN"/>
    <property type="match status" value="1"/>
</dbReference>
<reference evidence="3 5" key="2">
    <citation type="submission" date="2016-10" db="EMBL/GenBank/DDBJ databases">
        <authorList>
            <person name="Varghese N."/>
            <person name="Submissions S."/>
        </authorList>
    </citation>
    <scope>NUCLEOTIDE SEQUENCE [LARGE SCALE GENOMIC DNA]</scope>
    <source>
        <strain evidence="3 5">DSM 2094</strain>
    </source>
</reference>
<accession>A0AB38BKK9</accession>
<evidence type="ECO:0000259" key="1">
    <source>
        <dbReference type="Pfam" id="PF03235"/>
    </source>
</evidence>
<sequence>MSKKITNNRFTINKDGNDFKEEEIDDLSYLSESQREVVIEKAQMSVFELHRRYLREDIILRPRYQRNDVWTNTKKAKLIESVLRNIPIPSIYFSETQNGLYEVIDGQQRLISFFDFLNGDYQLSQLPVLTKLNKKNFNDLDAPLKRKIEDYQLQIFIVKKESHEDIKFDIFQRINEGASKLNAQEIRNSMYRDNGIKEIKELSKNRDFIKVVKGKVQNSRLKDQEAILRFISFYFYGYEAYNGNLNSFLNKTLEENLLSSENYKEINNLLSETMQIINEVFNEKAFMNPTSTMRKINMSLYDIIMYSVAVNIDKKRVIVENKELINHKLNELCENDNDFIKSISSNTQTKGNVTYRFEVWLEEFTKIL</sequence>
<evidence type="ECO:0000313" key="4">
    <source>
        <dbReference type="Proteomes" id="UP000195947"/>
    </source>
</evidence>
<dbReference type="RefSeq" id="WP_086989180.1">
    <property type="nucleotide sequence ID" value="NZ_FJMZ01000019.1"/>
</dbReference>
<gene>
    <name evidence="3" type="ORF">SAMN04488507_104813</name>
    <name evidence="2" type="ORF">TFLO_1749</name>
</gene>